<feature type="chain" id="PRO_5040362202" evidence="1">
    <location>
        <begin position="20"/>
        <end position="123"/>
    </location>
</feature>
<protein>
    <submittedName>
        <fullName evidence="2">Uncharacterized protein</fullName>
    </submittedName>
</protein>
<comment type="caution">
    <text evidence="2">The sequence shown here is derived from an EMBL/GenBank/DDBJ whole genome shotgun (WGS) entry which is preliminary data.</text>
</comment>
<dbReference type="OrthoDB" id="2621433at2759"/>
<organism evidence="2 3">
    <name type="scientific">Suillus subaureus</name>
    <dbReference type="NCBI Taxonomy" id="48587"/>
    <lineage>
        <taxon>Eukaryota</taxon>
        <taxon>Fungi</taxon>
        <taxon>Dikarya</taxon>
        <taxon>Basidiomycota</taxon>
        <taxon>Agaricomycotina</taxon>
        <taxon>Agaricomycetes</taxon>
        <taxon>Agaricomycetidae</taxon>
        <taxon>Boletales</taxon>
        <taxon>Suillineae</taxon>
        <taxon>Suillaceae</taxon>
        <taxon>Suillus</taxon>
    </lineage>
</organism>
<evidence type="ECO:0000313" key="2">
    <source>
        <dbReference type="EMBL" id="KAG1819772.1"/>
    </source>
</evidence>
<gene>
    <name evidence="2" type="ORF">BJ212DRAFT_1575984</name>
</gene>
<sequence length="123" mass="14440">MKLSLVFSALVSIVGLATAYPTQGTIAKLSYVEKPTDLVEKREELDTDLFLYQEYIVKRDEGKREELDTDLFLYQEYIVKRDEGKREELDTDLFLYQDYIVKRDEGKREELDADGLNHISHRT</sequence>
<evidence type="ECO:0000256" key="1">
    <source>
        <dbReference type="SAM" id="SignalP"/>
    </source>
</evidence>
<name>A0A9P7EFV3_9AGAM</name>
<accession>A0A9P7EFV3</accession>
<dbReference type="AlphaFoldDB" id="A0A9P7EFV3"/>
<evidence type="ECO:0000313" key="3">
    <source>
        <dbReference type="Proteomes" id="UP000807769"/>
    </source>
</evidence>
<dbReference type="GeneID" id="64636162"/>
<dbReference type="Proteomes" id="UP000807769">
    <property type="component" value="Unassembled WGS sequence"/>
</dbReference>
<dbReference type="RefSeq" id="XP_041195307.1">
    <property type="nucleotide sequence ID" value="XM_041342146.1"/>
</dbReference>
<keyword evidence="1" id="KW-0732">Signal</keyword>
<reference evidence="2" key="1">
    <citation type="journal article" date="2020" name="New Phytol.">
        <title>Comparative genomics reveals dynamic genome evolution in host specialist ectomycorrhizal fungi.</title>
        <authorList>
            <person name="Lofgren L.A."/>
            <person name="Nguyen N.H."/>
            <person name="Vilgalys R."/>
            <person name="Ruytinx J."/>
            <person name="Liao H.L."/>
            <person name="Branco S."/>
            <person name="Kuo A."/>
            <person name="LaButti K."/>
            <person name="Lipzen A."/>
            <person name="Andreopoulos W."/>
            <person name="Pangilinan J."/>
            <person name="Riley R."/>
            <person name="Hundley H."/>
            <person name="Na H."/>
            <person name="Barry K."/>
            <person name="Grigoriev I.V."/>
            <person name="Stajich J.E."/>
            <person name="Kennedy P.G."/>
        </authorList>
    </citation>
    <scope>NUCLEOTIDE SEQUENCE</scope>
    <source>
        <strain evidence="2">MN1</strain>
    </source>
</reference>
<feature type="signal peptide" evidence="1">
    <location>
        <begin position="1"/>
        <end position="19"/>
    </location>
</feature>
<dbReference type="EMBL" id="JABBWG010000009">
    <property type="protein sequence ID" value="KAG1819772.1"/>
    <property type="molecule type" value="Genomic_DNA"/>
</dbReference>
<keyword evidence="3" id="KW-1185">Reference proteome</keyword>
<proteinExistence type="predicted"/>